<reference evidence="1 2" key="1">
    <citation type="journal article" date="2008" name="J. Bacteriol.">
        <title>Genome of the actinomycete plant pathogen Clavibacter michiganensis subsp. sepedonicus suggests recent niche adaptation.</title>
        <authorList>
            <person name="Bentley S.D."/>
            <person name="Corton C."/>
            <person name="Brown S.E."/>
            <person name="Barron A."/>
            <person name="Clark L."/>
            <person name="Doggett J."/>
            <person name="Harris B."/>
            <person name="Ormond D."/>
            <person name="Quail M.A."/>
            <person name="May G."/>
            <person name="Francis D."/>
            <person name="Knudson D."/>
            <person name="Parkhill J."/>
            <person name="Ishimaru C.A."/>
        </authorList>
    </citation>
    <scope>NUCLEOTIDE SEQUENCE [LARGE SCALE GENOMIC DNA]</scope>
    <source>
        <strain evidence="2">ATCC 33113 / DSM 20744 / JCM 9667 / LMG 2889 / ICMP 2535 / C-1</strain>
    </source>
</reference>
<dbReference type="GeneID" id="43501423"/>
<organism evidence="1 2">
    <name type="scientific">Clavibacter sepedonicus</name>
    <name type="common">Clavibacter michiganensis subsp. sepedonicus</name>
    <dbReference type="NCBI Taxonomy" id="31964"/>
    <lineage>
        <taxon>Bacteria</taxon>
        <taxon>Bacillati</taxon>
        <taxon>Actinomycetota</taxon>
        <taxon>Actinomycetes</taxon>
        <taxon>Micrococcales</taxon>
        <taxon>Microbacteriaceae</taxon>
        <taxon>Clavibacter</taxon>
    </lineage>
</organism>
<dbReference type="RefSeq" id="WP_012296895.1">
    <property type="nucleotide sequence ID" value="NC_010399.1"/>
</dbReference>
<keyword evidence="2" id="KW-1185">Reference proteome</keyword>
<dbReference type="KEGG" id="cms:pCS0057"/>
<dbReference type="Proteomes" id="UP000001318">
    <property type="component" value="Plasmid pCS1"/>
</dbReference>
<sequence length="45" mass="4893">MNRFPPFEHIWEKSGTVWICTWCGNVSETDPHSTSAASATPGDAA</sequence>
<dbReference type="AlphaFoldDB" id="B0RJ50"/>
<evidence type="ECO:0000313" key="1">
    <source>
        <dbReference type="EMBL" id="CAQ03240.1"/>
    </source>
</evidence>
<dbReference type="EMBL" id="AM849035">
    <property type="protein sequence ID" value="CAQ03240.1"/>
    <property type="molecule type" value="Genomic_DNA"/>
</dbReference>
<name>B0RJ50_CLASE</name>
<accession>B0RJ50</accession>
<geneLocation type="plasmid" evidence="1 2">
    <name>pCS1</name>
</geneLocation>
<proteinExistence type="predicted"/>
<evidence type="ECO:0000313" key="2">
    <source>
        <dbReference type="Proteomes" id="UP000001318"/>
    </source>
</evidence>
<protein>
    <submittedName>
        <fullName evidence="1">Uncharacterized protein</fullName>
    </submittedName>
</protein>
<gene>
    <name evidence="1" type="ordered locus">pCS0057</name>
</gene>
<dbReference type="HOGENOM" id="CLU_3197862_0_0_11"/>
<keyword evidence="1" id="KW-0614">Plasmid</keyword>